<evidence type="ECO:0000313" key="2">
    <source>
        <dbReference type="Proteomes" id="UP000199200"/>
    </source>
</evidence>
<dbReference type="PANTHER" id="PTHR40051:SF1">
    <property type="entry name" value="YOLD-LIKE FAMILY PROTEIN"/>
    <property type="match status" value="1"/>
</dbReference>
<dbReference type="AlphaFoldDB" id="A0A1H7BXN8"/>
<sequence>MLRDRGNIKWTAMMLPEHLEALRQWHEEDNQIPRPELSEWDLMEIQEEIDLGYKRKCLVEVQTWRAGDIRKHTGVIVDVDVTGKRIRVDEGWLDVCEVVGVG</sequence>
<dbReference type="OrthoDB" id="1644322at2"/>
<accession>A0A1H7BXN8</accession>
<dbReference type="EMBL" id="FNZF01000008">
    <property type="protein sequence ID" value="SEJ82413.1"/>
    <property type="molecule type" value="Genomic_DNA"/>
</dbReference>
<dbReference type="STRING" id="426757.SAMN04488127_2923"/>
<dbReference type="Pfam" id="PF08863">
    <property type="entry name" value="YolD"/>
    <property type="match status" value="1"/>
</dbReference>
<organism evidence="1 2">
    <name type="scientific">Bhargavaea ginsengi</name>
    <dbReference type="NCBI Taxonomy" id="426757"/>
    <lineage>
        <taxon>Bacteria</taxon>
        <taxon>Bacillati</taxon>
        <taxon>Bacillota</taxon>
        <taxon>Bacilli</taxon>
        <taxon>Bacillales</taxon>
        <taxon>Caryophanaceae</taxon>
        <taxon>Bhargavaea</taxon>
    </lineage>
</organism>
<protein>
    <submittedName>
        <fullName evidence="1">YolD-like protein</fullName>
    </submittedName>
</protein>
<name>A0A1H7BXN8_9BACL</name>
<dbReference type="RefSeq" id="WP_092055773.1">
    <property type="nucleotide sequence ID" value="NZ_FNZF01000008.1"/>
</dbReference>
<dbReference type="PANTHER" id="PTHR40051">
    <property type="entry name" value="IG HYPOTHETICAL 15966"/>
    <property type="match status" value="1"/>
</dbReference>
<proteinExistence type="predicted"/>
<keyword evidence="2" id="KW-1185">Reference proteome</keyword>
<gene>
    <name evidence="1" type="ORF">SAMN04488127_2923</name>
</gene>
<evidence type="ECO:0000313" key="1">
    <source>
        <dbReference type="EMBL" id="SEJ82413.1"/>
    </source>
</evidence>
<dbReference type="Proteomes" id="UP000199200">
    <property type="component" value="Unassembled WGS sequence"/>
</dbReference>
<reference evidence="2" key="1">
    <citation type="submission" date="2016-10" db="EMBL/GenBank/DDBJ databases">
        <authorList>
            <person name="Varghese N."/>
            <person name="Submissions S."/>
        </authorList>
    </citation>
    <scope>NUCLEOTIDE SEQUENCE [LARGE SCALE GENOMIC DNA]</scope>
    <source>
        <strain evidence="2">CGMCC 1.6763</strain>
    </source>
</reference>
<dbReference type="InterPro" id="IPR014962">
    <property type="entry name" value="YolD"/>
</dbReference>